<organism evidence="9">
    <name type="scientific">Lotus corniculatus</name>
    <name type="common">Bird's-foot trefoil</name>
    <dbReference type="NCBI Taxonomy" id="47247"/>
    <lineage>
        <taxon>Eukaryota</taxon>
        <taxon>Viridiplantae</taxon>
        <taxon>Streptophyta</taxon>
        <taxon>Embryophyta</taxon>
        <taxon>Tracheophyta</taxon>
        <taxon>Spermatophyta</taxon>
        <taxon>Magnoliopsida</taxon>
        <taxon>eudicotyledons</taxon>
        <taxon>Gunneridae</taxon>
        <taxon>Pentapetalae</taxon>
        <taxon>rosids</taxon>
        <taxon>fabids</taxon>
        <taxon>Fabales</taxon>
        <taxon>Fabaceae</taxon>
        <taxon>Papilionoideae</taxon>
        <taxon>50 kb inversion clade</taxon>
        <taxon>NPAAA clade</taxon>
        <taxon>Hologalegina</taxon>
        <taxon>robinioid clade</taxon>
        <taxon>Loteae</taxon>
        <taxon>Lotus</taxon>
    </lineage>
</organism>
<dbReference type="Gene3D" id="3.30.730.10">
    <property type="entry name" value="AP2/ERF domain"/>
    <property type="match status" value="1"/>
</dbReference>
<dbReference type="PANTHER" id="PTHR31677">
    <property type="entry name" value="AP2 DOMAIN CLASS TRANSCRIPTION FACTOR"/>
    <property type="match status" value="1"/>
</dbReference>
<comment type="subcellular location">
    <subcellularLocation>
        <location evidence="1">Nucleus</location>
    </subcellularLocation>
</comment>
<name>A0A140WWF9_LOTCO</name>
<dbReference type="GO" id="GO:0003677">
    <property type="term" value="F:DNA binding"/>
    <property type="evidence" value="ECO:0007669"/>
    <property type="project" value="UniProtKB-KW"/>
</dbReference>
<dbReference type="InterPro" id="IPR001471">
    <property type="entry name" value="AP2/ERF_dom"/>
</dbReference>
<protein>
    <submittedName>
        <fullName evidence="9">AP2/ERF</fullName>
    </submittedName>
</protein>
<evidence type="ECO:0000313" key="9">
    <source>
        <dbReference type="EMBL" id="AGX25401.1"/>
    </source>
</evidence>
<evidence type="ECO:0000256" key="5">
    <source>
        <dbReference type="ARBA" id="ARBA00023163"/>
    </source>
</evidence>
<dbReference type="InterPro" id="IPR016177">
    <property type="entry name" value="DNA-bd_dom_sf"/>
</dbReference>
<dbReference type="SUPFAM" id="SSF54171">
    <property type="entry name" value="DNA-binding domain"/>
    <property type="match status" value="1"/>
</dbReference>
<keyword evidence="4" id="KW-0238">DNA-binding</keyword>
<dbReference type="GO" id="GO:0005634">
    <property type="term" value="C:nucleus"/>
    <property type="evidence" value="ECO:0007669"/>
    <property type="project" value="UniProtKB-SubCell"/>
</dbReference>
<dbReference type="CDD" id="cd00018">
    <property type="entry name" value="AP2"/>
    <property type="match status" value="1"/>
</dbReference>
<keyword evidence="3" id="KW-0805">Transcription regulation</keyword>
<evidence type="ECO:0000256" key="1">
    <source>
        <dbReference type="ARBA" id="ARBA00004123"/>
    </source>
</evidence>
<evidence type="ECO:0000256" key="7">
    <source>
        <dbReference type="SAM" id="MobiDB-lite"/>
    </source>
</evidence>
<dbReference type="PROSITE" id="PS51032">
    <property type="entry name" value="AP2_ERF"/>
    <property type="match status" value="1"/>
</dbReference>
<dbReference type="InterPro" id="IPR036955">
    <property type="entry name" value="AP2/ERF_dom_sf"/>
</dbReference>
<evidence type="ECO:0000256" key="4">
    <source>
        <dbReference type="ARBA" id="ARBA00023125"/>
    </source>
</evidence>
<dbReference type="GO" id="GO:0009873">
    <property type="term" value="P:ethylene-activated signaling pathway"/>
    <property type="evidence" value="ECO:0007669"/>
    <property type="project" value="UniProtKB-KW"/>
</dbReference>
<accession>A0A140WWF9</accession>
<sequence length="229" mass="24773">MAPRDKTNAVKVSGNGNGNGNGGVKEVHFRGVRKRPWGRYAAEIRDPGKKSRVWLGTFDTAEEAARAYDTAAREFRGPKAKTNFPFPSDNVKNQSPSQSSTVESSSRDRDVAAAADSSSLDLNLAPSVRFPFRPQFPQMPAANQVLFFDAILRAGMVGGSPASQRYGFDFHTYNHPVAASEIQAVAGAQSDSDSSSVIDLNHYESGVVIKAGGRNFDLDLNYPPMEDMA</sequence>
<keyword evidence="6" id="KW-0539">Nucleus</keyword>
<dbReference type="EMBL" id="KC787976">
    <property type="protein sequence ID" value="AGX25401.1"/>
    <property type="molecule type" value="mRNA"/>
</dbReference>
<dbReference type="AlphaFoldDB" id="A0A140WWF9"/>
<evidence type="ECO:0000256" key="3">
    <source>
        <dbReference type="ARBA" id="ARBA00023015"/>
    </source>
</evidence>
<dbReference type="PANTHER" id="PTHR31677:SF228">
    <property type="entry name" value="ETHYLENE-RESPONSIVE TRANSCRIPTION FACTOR 10-RELATED"/>
    <property type="match status" value="1"/>
</dbReference>
<dbReference type="FunFam" id="3.30.730.10:FF:000001">
    <property type="entry name" value="Ethylene-responsive transcription factor 2"/>
    <property type="match status" value="1"/>
</dbReference>
<evidence type="ECO:0000256" key="6">
    <source>
        <dbReference type="ARBA" id="ARBA00023242"/>
    </source>
</evidence>
<reference evidence="9" key="1">
    <citation type="submission" date="2013-03" db="EMBL/GenBank/DDBJ databases">
        <title>Genome-wide identification and plylogenetic analysis of the AP2/ERF in Lotus corniculatus.</title>
        <authorList>
            <person name="Sun Z."/>
            <person name="Wu Y."/>
        </authorList>
    </citation>
    <scope>NUCLEOTIDE SEQUENCE</scope>
</reference>
<keyword evidence="2" id="KW-0936">Ethylene signaling pathway</keyword>
<proteinExistence type="evidence at transcript level"/>
<keyword evidence="5" id="KW-0804">Transcription</keyword>
<gene>
    <name evidence="9" type="primary">ERF047</name>
</gene>
<feature type="domain" description="AP2/ERF" evidence="8">
    <location>
        <begin position="28"/>
        <end position="85"/>
    </location>
</feature>
<dbReference type="SMART" id="SM00380">
    <property type="entry name" value="AP2"/>
    <property type="match status" value="1"/>
</dbReference>
<evidence type="ECO:0000256" key="2">
    <source>
        <dbReference type="ARBA" id="ARBA00022745"/>
    </source>
</evidence>
<dbReference type="PRINTS" id="PR00367">
    <property type="entry name" value="ETHRSPELEMNT"/>
</dbReference>
<dbReference type="Pfam" id="PF00847">
    <property type="entry name" value="AP2"/>
    <property type="match status" value="1"/>
</dbReference>
<feature type="region of interest" description="Disordered" evidence="7">
    <location>
        <begin position="1"/>
        <end position="27"/>
    </location>
</feature>
<feature type="region of interest" description="Disordered" evidence="7">
    <location>
        <begin position="76"/>
        <end position="113"/>
    </location>
</feature>
<evidence type="ECO:0000259" key="8">
    <source>
        <dbReference type="PROSITE" id="PS51032"/>
    </source>
</evidence>
<dbReference type="GO" id="GO:0003700">
    <property type="term" value="F:DNA-binding transcription factor activity"/>
    <property type="evidence" value="ECO:0007669"/>
    <property type="project" value="InterPro"/>
</dbReference>
<feature type="compositionally biased region" description="Low complexity" evidence="7">
    <location>
        <begin position="95"/>
        <end position="104"/>
    </location>
</feature>